<dbReference type="InterPro" id="IPR001789">
    <property type="entry name" value="Sig_transdc_resp-reg_receiver"/>
</dbReference>
<evidence type="ECO:0000256" key="3">
    <source>
        <dbReference type="ARBA" id="ARBA00023012"/>
    </source>
</evidence>
<evidence type="ECO:0000256" key="5">
    <source>
        <dbReference type="ARBA" id="ARBA00023125"/>
    </source>
</evidence>
<accession>A0A4Q0I814</accession>
<evidence type="ECO:0000256" key="7">
    <source>
        <dbReference type="ARBA" id="ARBA00024867"/>
    </source>
</evidence>
<comment type="caution">
    <text evidence="12">The sequence shown here is derived from an EMBL/GenBank/DDBJ whole genome shotgun (WGS) entry which is preliminary data.</text>
</comment>
<dbReference type="Gene3D" id="1.10.10.10">
    <property type="entry name" value="Winged helix-like DNA-binding domain superfamily/Winged helix DNA-binding domain"/>
    <property type="match status" value="1"/>
</dbReference>
<protein>
    <recommendedName>
        <fullName evidence="1">Stage 0 sporulation protein A homolog</fullName>
    </recommendedName>
</protein>
<dbReference type="SMART" id="SM00862">
    <property type="entry name" value="Trans_reg_C"/>
    <property type="match status" value="1"/>
</dbReference>
<dbReference type="Proteomes" id="UP000289166">
    <property type="component" value="Unassembled WGS sequence"/>
</dbReference>
<dbReference type="GO" id="GO:0032993">
    <property type="term" value="C:protein-DNA complex"/>
    <property type="evidence" value="ECO:0007669"/>
    <property type="project" value="TreeGrafter"/>
</dbReference>
<dbReference type="InterPro" id="IPR001867">
    <property type="entry name" value="OmpR/PhoB-type_DNA-bd"/>
</dbReference>
<dbReference type="PROSITE" id="PS50110">
    <property type="entry name" value="RESPONSE_REGULATORY"/>
    <property type="match status" value="1"/>
</dbReference>
<evidence type="ECO:0000313" key="12">
    <source>
        <dbReference type="EMBL" id="RXE60564.1"/>
    </source>
</evidence>
<evidence type="ECO:0000259" key="11">
    <source>
        <dbReference type="PROSITE" id="PS51755"/>
    </source>
</evidence>
<dbReference type="EMBL" id="RLII01000001">
    <property type="protein sequence ID" value="RXE60564.1"/>
    <property type="molecule type" value="Genomic_DNA"/>
</dbReference>
<dbReference type="GO" id="GO:0005829">
    <property type="term" value="C:cytosol"/>
    <property type="evidence" value="ECO:0007669"/>
    <property type="project" value="TreeGrafter"/>
</dbReference>
<dbReference type="Pfam" id="PF00486">
    <property type="entry name" value="Trans_reg_C"/>
    <property type="match status" value="1"/>
</dbReference>
<dbReference type="AlphaFoldDB" id="A0A4Q0I814"/>
<keyword evidence="4" id="KW-0805">Transcription regulation</keyword>
<dbReference type="GO" id="GO:0006355">
    <property type="term" value="P:regulation of DNA-templated transcription"/>
    <property type="evidence" value="ECO:0007669"/>
    <property type="project" value="InterPro"/>
</dbReference>
<evidence type="ECO:0000256" key="9">
    <source>
        <dbReference type="PROSITE-ProRule" id="PRU01091"/>
    </source>
</evidence>
<dbReference type="PANTHER" id="PTHR48111:SF40">
    <property type="entry name" value="PHOSPHATE REGULON TRANSCRIPTIONAL REGULATORY PROTEIN PHOB"/>
    <property type="match status" value="1"/>
</dbReference>
<evidence type="ECO:0000256" key="8">
    <source>
        <dbReference type="PROSITE-ProRule" id="PRU00169"/>
    </source>
</evidence>
<dbReference type="PANTHER" id="PTHR48111">
    <property type="entry name" value="REGULATOR OF RPOS"/>
    <property type="match status" value="1"/>
</dbReference>
<feature type="domain" description="OmpR/PhoB-type" evidence="11">
    <location>
        <begin position="137"/>
        <end position="236"/>
    </location>
</feature>
<dbReference type="CDD" id="cd00383">
    <property type="entry name" value="trans_reg_C"/>
    <property type="match status" value="1"/>
</dbReference>
<keyword evidence="6" id="KW-0804">Transcription</keyword>
<feature type="domain" description="Response regulatory" evidence="10">
    <location>
        <begin position="14"/>
        <end position="127"/>
    </location>
</feature>
<dbReference type="SMART" id="SM00448">
    <property type="entry name" value="REC"/>
    <property type="match status" value="1"/>
</dbReference>
<dbReference type="Gene3D" id="6.10.250.690">
    <property type="match status" value="1"/>
</dbReference>
<evidence type="ECO:0000256" key="2">
    <source>
        <dbReference type="ARBA" id="ARBA00022553"/>
    </source>
</evidence>
<evidence type="ECO:0000259" key="10">
    <source>
        <dbReference type="PROSITE" id="PS50110"/>
    </source>
</evidence>
<dbReference type="PROSITE" id="PS51755">
    <property type="entry name" value="OMPR_PHOB"/>
    <property type="match status" value="1"/>
</dbReference>
<dbReference type="FunFam" id="1.10.10.10:FF:000018">
    <property type="entry name" value="DNA-binding response regulator ResD"/>
    <property type="match status" value="1"/>
</dbReference>
<evidence type="ECO:0000256" key="4">
    <source>
        <dbReference type="ARBA" id="ARBA00023015"/>
    </source>
</evidence>
<proteinExistence type="predicted"/>
<keyword evidence="13" id="KW-1185">Reference proteome</keyword>
<dbReference type="SUPFAM" id="SSF52172">
    <property type="entry name" value="CheY-like"/>
    <property type="match status" value="1"/>
</dbReference>
<keyword evidence="5 9" id="KW-0238">DNA-binding</keyword>
<reference evidence="13" key="1">
    <citation type="submission" date="2018-11" db="EMBL/GenBank/DDBJ databases">
        <title>Genome sequencing of a novel mesophilic and cellulolytic organism within the genus Hungateiclostridium.</title>
        <authorList>
            <person name="Rettenmaier R."/>
            <person name="Liebl W."/>
            <person name="Zverlov V."/>
        </authorList>
    </citation>
    <scope>NUCLEOTIDE SEQUENCE [LARGE SCALE GENOMIC DNA]</scope>
    <source>
        <strain evidence="13">N2K1</strain>
    </source>
</reference>
<dbReference type="OrthoDB" id="9790442at2"/>
<dbReference type="GO" id="GO:0000976">
    <property type="term" value="F:transcription cis-regulatory region binding"/>
    <property type="evidence" value="ECO:0007669"/>
    <property type="project" value="TreeGrafter"/>
</dbReference>
<comment type="function">
    <text evidence="7">May play the central regulatory role in sporulation. It may be an element of the effector pathway responsible for the activation of sporulation genes in response to nutritional stress. Spo0A may act in concert with spo0H (a sigma factor) to control the expression of some genes that are critical to the sporulation process.</text>
</comment>
<evidence type="ECO:0000256" key="6">
    <source>
        <dbReference type="ARBA" id="ARBA00023163"/>
    </source>
</evidence>
<dbReference type="InterPro" id="IPR011006">
    <property type="entry name" value="CheY-like_superfamily"/>
</dbReference>
<feature type="DNA-binding region" description="OmpR/PhoB-type" evidence="9">
    <location>
        <begin position="137"/>
        <end position="236"/>
    </location>
</feature>
<dbReference type="CDD" id="cd17574">
    <property type="entry name" value="REC_OmpR"/>
    <property type="match status" value="1"/>
</dbReference>
<keyword evidence="3" id="KW-0902">Two-component regulatory system</keyword>
<dbReference type="GO" id="GO:0000156">
    <property type="term" value="F:phosphorelay response regulator activity"/>
    <property type="evidence" value="ECO:0007669"/>
    <property type="project" value="TreeGrafter"/>
</dbReference>
<evidence type="ECO:0000256" key="1">
    <source>
        <dbReference type="ARBA" id="ARBA00018672"/>
    </source>
</evidence>
<dbReference type="InterPro" id="IPR039420">
    <property type="entry name" value="WalR-like"/>
</dbReference>
<evidence type="ECO:0000313" key="13">
    <source>
        <dbReference type="Proteomes" id="UP000289166"/>
    </source>
</evidence>
<feature type="modified residue" description="4-aspartylphosphate" evidence="8">
    <location>
        <position position="63"/>
    </location>
</feature>
<gene>
    <name evidence="12" type="ORF">EFD62_01110</name>
</gene>
<dbReference type="Gene3D" id="3.40.50.2300">
    <property type="match status" value="1"/>
</dbReference>
<dbReference type="Pfam" id="PF00072">
    <property type="entry name" value="Response_reg"/>
    <property type="match status" value="1"/>
</dbReference>
<sequence>MWGRTIGMRNSMQDILIIEDNEELGILIRDFLIRDGYTVEWKTSAEEGLKLVEKAAFKILLLDVMLPGMDGYEALQQLRKKHGIPVLMMSAKTDDQSKILGLEVGADDYIDNPFSFPVLSSKIKALIRRSYDMREDKEILTYRNISMNVNDRTVFKNNRQINITGKEFDVLEYFLKHPEKVIKKEVLFNEVWGADCFSEMSSLTVYIRWLREKLEEDPKNPVLIQTVWKIGYKFGGSIEK</sequence>
<organism evidence="12 13">
    <name type="scientific">Acetivibrio mesophilus</name>
    <dbReference type="NCBI Taxonomy" id="2487273"/>
    <lineage>
        <taxon>Bacteria</taxon>
        <taxon>Bacillati</taxon>
        <taxon>Bacillota</taxon>
        <taxon>Clostridia</taxon>
        <taxon>Eubacteriales</taxon>
        <taxon>Oscillospiraceae</taxon>
        <taxon>Acetivibrio</taxon>
    </lineage>
</organism>
<dbReference type="InterPro" id="IPR036388">
    <property type="entry name" value="WH-like_DNA-bd_sf"/>
</dbReference>
<name>A0A4Q0I814_9FIRM</name>
<keyword evidence="2 8" id="KW-0597">Phosphoprotein</keyword>